<dbReference type="Proteomes" id="UP000238479">
    <property type="component" value="Chromosome 6"/>
</dbReference>
<dbReference type="EMBL" id="PDCK01000044">
    <property type="protein sequence ID" value="PRQ24189.1"/>
    <property type="molecule type" value="Genomic_DNA"/>
</dbReference>
<evidence type="ECO:0000313" key="1">
    <source>
        <dbReference type="EMBL" id="PRQ24189.1"/>
    </source>
</evidence>
<proteinExistence type="predicted"/>
<comment type="caution">
    <text evidence="1">The sequence shown here is derived from an EMBL/GenBank/DDBJ whole genome shotgun (WGS) entry which is preliminary data.</text>
</comment>
<dbReference type="AlphaFoldDB" id="A0A2P6PQI0"/>
<dbReference type="Gramene" id="PRQ24189">
    <property type="protein sequence ID" value="PRQ24189"/>
    <property type="gene ID" value="RchiOBHm_Chr6g0269661"/>
</dbReference>
<keyword evidence="2" id="KW-1185">Reference proteome</keyword>
<protein>
    <submittedName>
        <fullName evidence="1">Uncharacterized protein</fullName>
    </submittedName>
</protein>
<name>A0A2P6PQI0_ROSCH</name>
<reference evidence="1 2" key="1">
    <citation type="journal article" date="2018" name="Nat. Genet.">
        <title>The Rosa genome provides new insights in the design of modern roses.</title>
        <authorList>
            <person name="Bendahmane M."/>
        </authorList>
    </citation>
    <scope>NUCLEOTIDE SEQUENCE [LARGE SCALE GENOMIC DNA]</scope>
    <source>
        <strain evidence="2">cv. Old Blush</strain>
    </source>
</reference>
<sequence>MQMQQQQIHLLIMRVNPMKQMEKHIKTLIVLSHYLEMQSFSSPLSTILSKLKSQDSTTPKRFLFWQGQIIGVHAALHLFKVDRTYLMTSMVVTVHF</sequence>
<evidence type="ECO:0000313" key="2">
    <source>
        <dbReference type="Proteomes" id="UP000238479"/>
    </source>
</evidence>
<accession>A0A2P6PQI0</accession>
<gene>
    <name evidence="1" type="ORF">RchiOBHm_Chr6g0269661</name>
</gene>
<organism evidence="1 2">
    <name type="scientific">Rosa chinensis</name>
    <name type="common">China rose</name>
    <dbReference type="NCBI Taxonomy" id="74649"/>
    <lineage>
        <taxon>Eukaryota</taxon>
        <taxon>Viridiplantae</taxon>
        <taxon>Streptophyta</taxon>
        <taxon>Embryophyta</taxon>
        <taxon>Tracheophyta</taxon>
        <taxon>Spermatophyta</taxon>
        <taxon>Magnoliopsida</taxon>
        <taxon>eudicotyledons</taxon>
        <taxon>Gunneridae</taxon>
        <taxon>Pentapetalae</taxon>
        <taxon>rosids</taxon>
        <taxon>fabids</taxon>
        <taxon>Rosales</taxon>
        <taxon>Rosaceae</taxon>
        <taxon>Rosoideae</taxon>
        <taxon>Rosoideae incertae sedis</taxon>
        <taxon>Rosa</taxon>
    </lineage>
</organism>